<organism evidence="3 4">
    <name type="scientific">Rosa chinensis</name>
    <name type="common">China rose</name>
    <dbReference type="NCBI Taxonomy" id="74649"/>
    <lineage>
        <taxon>Eukaryota</taxon>
        <taxon>Viridiplantae</taxon>
        <taxon>Streptophyta</taxon>
        <taxon>Embryophyta</taxon>
        <taxon>Tracheophyta</taxon>
        <taxon>Spermatophyta</taxon>
        <taxon>Magnoliopsida</taxon>
        <taxon>eudicotyledons</taxon>
        <taxon>Gunneridae</taxon>
        <taxon>Pentapetalae</taxon>
        <taxon>rosids</taxon>
        <taxon>fabids</taxon>
        <taxon>Rosales</taxon>
        <taxon>Rosaceae</taxon>
        <taxon>Rosoideae</taxon>
        <taxon>Rosoideae incertae sedis</taxon>
        <taxon>Rosa</taxon>
    </lineage>
</organism>
<evidence type="ECO:0000313" key="3">
    <source>
        <dbReference type="EMBL" id="PRQ26889.1"/>
    </source>
</evidence>
<keyword evidence="1" id="KW-0175">Coiled coil</keyword>
<proteinExistence type="predicted"/>
<evidence type="ECO:0000313" key="4">
    <source>
        <dbReference type="Proteomes" id="UP000238479"/>
    </source>
</evidence>
<keyword evidence="4" id="KW-1185">Reference proteome</keyword>
<dbReference type="GO" id="GO:0008356">
    <property type="term" value="P:asymmetric cell division"/>
    <property type="evidence" value="ECO:0007669"/>
    <property type="project" value="InterPro"/>
</dbReference>
<feature type="coiled-coil region" evidence="1">
    <location>
        <begin position="311"/>
        <end position="345"/>
    </location>
</feature>
<dbReference type="STRING" id="74649.A0A2P6PY95"/>
<feature type="compositionally biased region" description="Polar residues" evidence="2">
    <location>
        <begin position="250"/>
        <end position="265"/>
    </location>
</feature>
<dbReference type="PANTHER" id="PTHR33476">
    <property type="entry name" value="EMB|CAB62613.1"/>
    <property type="match status" value="1"/>
</dbReference>
<evidence type="ECO:0000256" key="2">
    <source>
        <dbReference type="SAM" id="MobiDB-lite"/>
    </source>
</evidence>
<dbReference type="AlphaFoldDB" id="A0A2P6PY95"/>
<evidence type="ECO:0000256" key="1">
    <source>
        <dbReference type="SAM" id="Coils"/>
    </source>
</evidence>
<name>A0A2P6PY95_ROSCH</name>
<comment type="caution">
    <text evidence="3">The sequence shown here is derived from an EMBL/GenBank/DDBJ whole genome shotgun (WGS) entry which is preliminary data.</text>
</comment>
<dbReference type="OMA" id="DSEEMRF"/>
<dbReference type="OrthoDB" id="1916242at2759"/>
<feature type="region of interest" description="Disordered" evidence="2">
    <location>
        <begin position="249"/>
        <end position="286"/>
    </location>
</feature>
<reference evidence="3 4" key="1">
    <citation type="journal article" date="2018" name="Nat. Genet.">
        <title>The Rosa genome provides new insights in the design of modern roses.</title>
        <authorList>
            <person name="Bendahmane M."/>
        </authorList>
    </citation>
    <scope>NUCLEOTIDE SEQUENCE [LARGE SCALE GENOMIC DNA]</scope>
    <source>
        <strain evidence="4">cv. Old Blush</strain>
    </source>
</reference>
<dbReference type="InterPro" id="IPR040348">
    <property type="entry name" value="POLAR-like"/>
</dbReference>
<feature type="compositionally biased region" description="Basic and acidic residues" evidence="2">
    <location>
        <begin position="275"/>
        <end position="286"/>
    </location>
</feature>
<gene>
    <name evidence="3" type="ORF">RchiOBHm_Chr6g0299451</name>
</gene>
<dbReference type="PANTHER" id="PTHR33476:SF22">
    <property type="entry name" value="PROTEIN POLAR LOCALIZATION DURING ASYMMETRIC DIVISION AND REDISTRIBUTION"/>
    <property type="match status" value="1"/>
</dbReference>
<dbReference type="EMBL" id="PDCK01000044">
    <property type="protein sequence ID" value="PRQ26889.1"/>
    <property type="molecule type" value="Genomic_DNA"/>
</dbReference>
<accession>A0A2P6PY95</accession>
<protein>
    <recommendedName>
        <fullName evidence="5">Protein POLAR LOCALIZATION DURING ASYMMETRIC DIVISION AND REDISTRIBUTION-like</fullName>
    </recommendedName>
</protein>
<dbReference type="Gramene" id="PRQ26889">
    <property type="protein sequence ID" value="PRQ26889"/>
    <property type="gene ID" value="RchiOBHm_Chr6g0299451"/>
</dbReference>
<sequence length="361" mass="40403">MQKEEEEEEVSSKSFKTHETRRILRIADILLDDRDGDGDLFEMDRPRKTDHHLTIIQCSTPRRIVSRWFSALKRARPRKVNARSDNRDNEIVKESNLARTMCSTNGFNSDGGPGRCGMDSSSFNLGVACGLLCVVAAGKNELNKMVELRTQMELILQNAKQEMGSKNALINDPKPAAESNEIHFASFSTNFQQASTSGSQFSLQSVGGRDECSDYCVGNEGEGGDEYVAGIDQLEAELRAELERMQLQLDSESNSSISKSPQQQRLEGMGGIGSNRREGDSASTDYSDHEMLWGCGFAPLELERKLHLVLEARQEERIKELEDALECAEQKLEEKEREVSWWRNAAILMSGHDPEPSYSNG</sequence>
<dbReference type="Proteomes" id="UP000238479">
    <property type="component" value="Chromosome 6"/>
</dbReference>
<evidence type="ECO:0008006" key="5">
    <source>
        <dbReference type="Google" id="ProtNLM"/>
    </source>
</evidence>